<dbReference type="PROSITE" id="PS51257">
    <property type="entry name" value="PROKAR_LIPOPROTEIN"/>
    <property type="match status" value="1"/>
</dbReference>
<reference evidence="11 12" key="1">
    <citation type="submission" date="2020-02" db="EMBL/GenBank/DDBJ databases">
        <title>Genomic and physiological characterization of two novel Nitrospinaceae genera.</title>
        <authorList>
            <person name="Mueller A.J."/>
            <person name="Jung M.-Y."/>
            <person name="Strachan C.R."/>
            <person name="Herbold C.W."/>
            <person name="Kirkegaard R.H."/>
            <person name="Daims H."/>
        </authorList>
    </citation>
    <scope>NUCLEOTIDE SEQUENCE [LARGE SCALE GENOMIC DNA]</scope>
    <source>
        <strain evidence="11">EB</strain>
    </source>
</reference>
<evidence type="ECO:0000256" key="3">
    <source>
        <dbReference type="ARBA" id="ARBA00023136"/>
    </source>
</evidence>
<evidence type="ECO:0000256" key="6">
    <source>
        <dbReference type="ARBA" id="ARBA00023288"/>
    </source>
</evidence>
<dbReference type="Pfam" id="PF00691">
    <property type="entry name" value="OmpA"/>
    <property type="match status" value="1"/>
</dbReference>
<gene>
    <name evidence="8 11" type="primary">pal</name>
    <name evidence="11" type="ORF">G3M70_08415</name>
</gene>
<dbReference type="GO" id="GO:0009279">
    <property type="term" value="C:cell outer membrane"/>
    <property type="evidence" value="ECO:0007669"/>
    <property type="project" value="UniProtKB-SubCell"/>
</dbReference>
<dbReference type="InterPro" id="IPR014169">
    <property type="entry name" value="Pal_lipo_C"/>
</dbReference>
<evidence type="ECO:0000256" key="5">
    <source>
        <dbReference type="ARBA" id="ARBA00023237"/>
    </source>
</evidence>
<proteinExistence type="inferred from homology"/>
<dbReference type="InterPro" id="IPR006665">
    <property type="entry name" value="OmpA-like"/>
</dbReference>
<keyword evidence="2 8" id="KW-0732">Signal</keyword>
<keyword evidence="3 8" id="KW-0472">Membrane</keyword>
<keyword evidence="1" id="KW-0132">Cell division</keyword>
<dbReference type="InterPro" id="IPR050330">
    <property type="entry name" value="Bact_OuterMem_StrucFunc"/>
</dbReference>
<dbReference type="PANTHER" id="PTHR30329:SF21">
    <property type="entry name" value="LIPOPROTEIN YIAD-RELATED"/>
    <property type="match status" value="1"/>
</dbReference>
<evidence type="ECO:0000256" key="9">
    <source>
        <dbReference type="SAM" id="MobiDB-lite"/>
    </source>
</evidence>
<evidence type="ECO:0000313" key="11">
    <source>
        <dbReference type="EMBL" id="QPJ61894.1"/>
    </source>
</evidence>
<keyword evidence="4 8" id="KW-0564">Palmitate</keyword>
<feature type="domain" description="OmpA-like" evidence="10">
    <location>
        <begin position="229"/>
        <end position="344"/>
    </location>
</feature>
<evidence type="ECO:0000256" key="2">
    <source>
        <dbReference type="ARBA" id="ARBA00022729"/>
    </source>
</evidence>
<accession>A0A7T0G007</accession>
<feature type="compositionally biased region" description="Gly residues" evidence="9">
    <location>
        <begin position="172"/>
        <end position="181"/>
    </location>
</feature>
<dbReference type="InterPro" id="IPR036737">
    <property type="entry name" value="OmpA-like_sf"/>
</dbReference>
<sequence>MKLTTKKSFTRSIIGLGMALLVTGFAAGCSKQLLPPEIEANNGGSGMMTGLSDNGGGINEGNVGGGNAGGSGSPIEGGSAGQGFNINEQNEGFSGSSGSNGAGDPMFIQEGNIAESDMGHAGSGPEFSGSGDQDFGSGSGMPGDGYTGKAPRDGMASSDSSGGSFDNFGTGAQAGGTGPLGEGTSKLDHPAGTHHPFHEGPNGGSTGSSVGAGSSGGMGGMDPQEARLADFTDTTDLSDIHFAYDQYDLTEESKQILRTNAEWMKSNPSARIEIQGHCDERGTNNYNLGLGERRALSTKKFLTALGVDANRIFTISYGEEKPFCFDSNDACWNENRRAHFMVAR</sequence>
<dbReference type="Gene3D" id="3.30.1330.60">
    <property type="entry name" value="OmpA-like domain"/>
    <property type="match status" value="1"/>
</dbReference>
<dbReference type="EMBL" id="CP048685">
    <property type="protein sequence ID" value="QPJ61894.1"/>
    <property type="molecule type" value="Genomic_DNA"/>
</dbReference>
<dbReference type="Proteomes" id="UP000594688">
    <property type="component" value="Chromosome"/>
</dbReference>
<dbReference type="PROSITE" id="PS51123">
    <property type="entry name" value="OMPA_2"/>
    <property type="match status" value="1"/>
</dbReference>
<dbReference type="PANTHER" id="PTHR30329">
    <property type="entry name" value="STATOR ELEMENT OF FLAGELLAR MOTOR COMPLEX"/>
    <property type="match status" value="1"/>
</dbReference>
<keyword evidence="7" id="KW-0131">Cell cycle</keyword>
<feature type="compositionally biased region" description="Low complexity" evidence="9">
    <location>
        <begin position="127"/>
        <end position="136"/>
    </location>
</feature>
<dbReference type="KEGG" id="nli:G3M70_08415"/>
<evidence type="ECO:0000256" key="1">
    <source>
        <dbReference type="ARBA" id="ARBA00022618"/>
    </source>
</evidence>
<evidence type="ECO:0000256" key="7">
    <source>
        <dbReference type="ARBA" id="ARBA00023306"/>
    </source>
</evidence>
<dbReference type="HAMAP" id="MF_02204">
    <property type="entry name" value="Pal"/>
    <property type="match status" value="1"/>
</dbReference>
<protein>
    <recommendedName>
        <fullName evidence="8">Peptidoglycan-associated lipoprotein</fullName>
        <shortName evidence="8">PAL</shortName>
    </recommendedName>
</protein>
<organism evidence="11 12">
    <name type="scientific">Candidatus Nitronauta litoralis</name>
    <dbReference type="NCBI Taxonomy" id="2705533"/>
    <lineage>
        <taxon>Bacteria</taxon>
        <taxon>Pseudomonadati</taxon>
        <taxon>Nitrospinota/Tectimicrobiota group</taxon>
        <taxon>Nitrospinota</taxon>
        <taxon>Nitrospinia</taxon>
        <taxon>Nitrospinales</taxon>
        <taxon>Nitrospinaceae</taxon>
        <taxon>Candidatus Nitronauta</taxon>
    </lineage>
</organism>
<feature type="compositionally biased region" description="Polar residues" evidence="9">
    <location>
        <begin position="82"/>
        <end position="91"/>
    </location>
</feature>
<evidence type="ECO:0000259" key="10">
    <source>
        <dbReference type="PROSITE" id="PS51123"/>
    </source>
</evidence>
<evidence type="ECO:0000256" key="4">
    <source>
        <dbReference type="ARBA" id="ARBA00023139"/>
    </source>
</evidence>
<name>A0A7T0G007_9BACT</name>
<feature type="region of interest" description="Disordered" evidence="9">
    <location>
        <begin position="44"/>
        <end position="225"/>
    </location>
</feature>
<keyword evidence="5 8" id="KW-0998">Cell outer membrane</keyword>
<evidence type="ECO:0000313" key="12">
    <source>
        <dbReference type="Proteomes" id="UP000594688"/>
    </source>
</evidence>
<dbReference type="AlphaFoldDB" id="A0A7T0G007"/>
<feature type="compositionally biased region" description="Low complexity" evidence="9">
    <location>
        <begin position="92"/>
        <end position="103"/>
    </location>
</feature>
<feature type="compositionally biased region" description="Gly residues" evidence="9">
    <location>
        <begin position="137"/>
        <end position="146"/>
    </location>
</feature>
<feature type="compositionally biased region" description="Gly residues" evidence="9">
    <location>
        <begin position="44"/>
        <end position="72"/>
    </location>
</feature>
<dbReference type="PRINTS" id="PR01021">
    <property type="entry name" value="OMPADOMAIN"/>
</dbReference>
<comment type="subcellular location">
    <subcellularLocation>
        <location evidence="8">Cell outer membrane</location>
        <topology evidence="8">Lipid-anchor</topology>
    </subcellularLocation>
</comment>
<dbReference type="InterPro" id="IPR039001">
    <property type="entry name" value="Pal"/>
</dbReference>
<dbReference type="GO" id="GO:0051301">
    <property type="term" value="P:cell division"/>
    <property type="evidence" value="ECO:0007669"/>
    <property type="project" value="UniProtKB-KW"/>
</dbReference>
<evidence type="ECO:0000256" key="8">
    <source>
        <dbReference type="HAMAP-Rule" id="MF_02204"/>
    </source>
</evidence>
<comment type="similarity">
    <text evidence="8">Belongs to the Pal lipoprotein family.</text>
</comment>
<dbReference type="SUPFAM" id="SSF103088">
    <property type="entry name" value="OmpA-like"/>
    <property type="match status" value="1"/>
</dbReference>
<feature type="compositionally biased region" description="Low complexity" evidence="9">
    <location>
        <begin position="153"/>
        <end position="171"/>
    </location>
</feature>
<dbReference type="NCBIfam" id="TIGR02802">
    <property type="entry name" value="Pal_lipo"/>
    <property type="match status" value="1"/>
</dbReference>
<dbReference type="CDD" id="cd07185">
    <property type="entry name" value="OmpA_C-like"/>
    <property type="match status" value="1"/>
</dbReference>
<keyword evidence="6 8" id="KW-0449">Lipoprotein</keyword>
<dbReference type="InterPro" id="IPR006664">
    <property type="entry name" value="OMP_bac"/>
</dbReference>